<proteinExistence type="predicted"/>
<dbReference type="RefSeq" id="WP_023067628.1">
    <property type="nucleotide sequence ID" value="NZ_AUZM01000041.1"/>
</dbReference>
<dbReference type="Pfam" id="PF08239">
    <property type="entry name" value="SH3_3"/>
    <property type="match status" value="1"/>
</dbReference>
<organism evidence="3 4">
    <name type="scientific">Lyngbya aestuarii BL J</name>
    <dbReference type="NCBI Taxonomy" id="1348334"/>
    <lineage>
        <taxon>Bacteria</taxon>
        <taxon>Bacillati</taxon>
        <taxon>Cyanobacteriota</taxon>
        <taxon>Cyanophyceae</taxon>
        <taxon>Oscillatoriophycideae</taxon>
        <taxon>Oscillatoriales</taxon>
        <taxon>Microcoleaceae</taxon>
        <taxon>Lyngbya</taxon>
    </lineage>
</organism>
<accession>U7QFY2</accession>
<evidence type="ECO:0000256" key="1">
    <source>
        <dbReference type="SAM" id="SignalP"/>
    </source>
</evidence>
<evidence type="ECO:0000259" key="2">
    <source>
        <dbReference type="Pfam" id="PF08239"/>
    </source>
</evidence>
<protein>
    <submittedName>
        <fullName evidence="3">Bacterial SH3 domain protein</fullName>
    </submittedName>
</protein>
<dbReference type="AlphaFoldDB" id="U7QFY2"/>
<keyword evidence="4" id="KW-1185">Reference proteome</keyword>
<feature type="signal peptide" evidence="1">
    <location>
        <begin position="1"/>
        <end position="26"/>
    </location>
</feature>
<sequence length="98" mass="10648">MKLKQIVLTLTAAVSLCAATALPGLATSARLTASDPGSQINVRTAPTTKANAPHYGVEGDWVEVLNSSDGGDGYIWYYVRFYQSNAEGWVRADFLYFQ</sequence>
<reference evidence="3 4" key="1">
    <citation type="journal article" date="2013" name="Front. Microbiol.">
        <title>Comparative genomic analyses of the cyanobacterium, Lyngbya aestuarii BL J, a powerful hydrogen producer.</title>
        <authorList>
            <person name="Kothari A."/>
            <person name="Vaughn M."/>
            <person name="Garcia-Pichel F."/>
        </authorList>
    </citation>
    <scope>NUCLEOTIDE SEQUENCE [LARGE SCALE GENOMIC DNA]</scope>
    <source>
        <strain evidence="3 4">BL J</strain>
    </source>
</reference>
<keyword evidence="1" id="KW-0732">Signal</keyword>
<dbReference type="OrthoDB" id="5815858at2"/>
<dbReference type="Proteomes" id="UP000017127">
    <property type="component" value="Unassembled WGS sequence"/>
</dbReference>
<dbReference type="EMBL" id="AUZM01000041">
    <property type="protein sequence ID" value="ERT06187.1"/>
    <property type="molecule type" value="Genomic_DNA"/>
</dbReference>
<evidence type="ECO:0000313" key="3">
    <source>
        <dbReference type="EMBL" id="ERT06187.1"/>
    </source>
</evidence>
<feature type="domain" description="SH3b" evidence="2">
    <location>
        <begin position="39"/>
        <end position="95"/>
    </location>
</feature>
<evidence type="ECO:0000313" key="4">
    <source>
        <dbReference type="Proteomes" id="UP000017127"/>
    </source>
</evidence>
<dbReference type="InterPro" id="IPR003646">
    <property type="entry name" value="SH3-like_bac-type"/>
</dbReference>
<comment type="caution">
    <text evidence="3">The sequence shown here is derived from an EMBL/GenBank/DDBJ whole genome shotgun (WGS) entry which is preliminary data.</text>
</comment>
<dbReference type="Gene3D" id="2.30.30.40">
    <property type="entry name" value="SH3 Domains"/>
    <property type="match status" value="1"/>
</dbReference>
<name>U7QFY2_9CYAN</name>
<feature type="chain" id="PRO_5004688224" evidence="1">
    <location>
        <begin position="27"/>
        <end position="98"/>
    </location>
</feature>
<gene>
    <name evidence="3" type="ORF">M595_3894</name>
</gene>